<dbReference type="InterPro" id="IPR012890">
    <property type="entry name" value="GCFC2-like"/>
</dbReference>
<comment type="subcellular location">
    <subcellularLocation>
        <location evidence="1">Nucleus</location>
    </subcellularLocation>
</comment>
<protein>
    <submittedName>
        <fullName evidence="6">GCFC domain-containing protein</fullName>
    </submittedName>
</protein>
<feature type="compositionally biased region" description="Acidic residues" evidence="4">
    <location>
        <begin position="175"/>
        <end position="185"/>
    </location>
</feature>
<dbReference type="AlphaFoldDB" id="A0A0N4Z731"/>
<sequence>MFRKSKTKRNIRQKETDTTINEEEEEVNIKLSELVTSRKSISSMGSLNVNEGIGARSNILSFKNDEEDDCEELKIRKRNAKKRYEKYKESLNNINSMKPLKANDSQADISIYKNTGGDVTIINDDVDKELIFFDDTNPSNDIVDENEIAKIKAIRKKKMNNAKRYDDGDIIVINDSDDNDSGDTDDGIRKEEDEEDNEKESDDEVDSDISINFEAGQMAKVMNKKQLKEVQYQDKKRKIVMKGIFNSDEMYDAQVPTDDDFENKTYIDINFELSNEKPRTFEEIIEKLNIKGNDLTIKYKSLTKASESFLRDKVINEERIEFINQNKEIKIDRCRKYKELQIFLRNYFEFVNEKIDDIKECEKMFMNTIKERNDRIFSTRTRADMKELLKQFNVSYRNVENIDITTLIILMKEYGELTSLNTVKYDCFDRMTKVNINNITREIEAKLERTFEDANEEFCSIKKIVSKLFQWYEFDQEKFIEKKIYNVIWKVLSPFIRKDIIKWNPSFIELDKDLSTYGWHKDISEIFDEMMGLEDDDIQYFGVLIPSIIDNIIVDKIIDIVKNVWDPFSPGQCKRLACSLETLLGQSLEKEKRGSFSRLHEEIRNKIIKCRREGPEVLCK</sequence>
<dbReference type="GO" id="GO:0003677">
    <property type="term" value="F:DNA binding"/>
    <property type="evidence" value="ECO:0007669"/>
    <property type="project" value="InterPro"/>
</dbReference>
<evidence type="ECO:0000256" key="3">
    <source>
        <dbReference type="SAM" id="Coils"/>
    </source>
</evidence>
<evidence type="ECO:0000256" key="1">
    <source>
        <dbReference type="ARBA" id="ARBA00004123"/>
    </source>
</evidence>
<evidence type="ECO:0000313" key="5">
    <source>
        <dbReference type="Proteomes" id="UP000038045"/>
    </source>
</evidence>
<keyword evidence="3" id="KW-0175">Coiled coil</keyword>
<organism evidence="5 6">
    <name type="scientific">Parastrongyloides trichosuri</name>
    <name type="common">Possum-specific nematode worm</name>
    <dbReference type="NCBI Taxonomy" id="131310"/>
    <lineage>
        <taxon>Eukaryota</taxon>
        <taxon>Metazoa</taxon>
        <taxon>Ecdysozoa</taxon>
        <taxon>Nematoda</taxon>
        <taxon>Chromadorea</taxon>
        <taxon>Rhabditida</taxon>
        <taxon>Tylenchina</taxon>
        <taxon>Panagrolaimomorpha</taxon>
        <taxon>Strongyloidoidea</taxon>
        <taxon>Strongyloididae</taxon>
        <taxon>Parastrongyloides</taxon>
    </lineage>
</organism>
<reference evidence="6" key="1">
    <citation type="submission" date="2017-02" db="UniProtKB">
        <authorList>
            <consortium name="WormBaseParasite"/>
        </authorList>
    </citation>
    <scope>IDENTIFICATION</scope>
</reference>
<evidence type="ECO:0000256" key="2">
    <source>
        <dbReference type="ARBA" id="ARBA00023242"/>
    </source>
</evidence>
<evidence type="ECO:0000256" key="4">
    <source>
        <dbReference type="SAM" id="MobiDB-lite"/>
    </source>
</evidence>
<name>A0A0N4Z731_PARTI</name>
<proteinExistence type="predicted"/>
<feature type="compositionally biased region" description="Acidic residues" evidence="4">
    <location>
        <begin position="192"/>
        <end position="206"/>
    </location>
</feature>
<feature type="region of interest" description="Disordered" evidence="4">
    <location>
        <begin position="171"/>
        <end position="206"/>
    </location>
</feature>
<dbReference type="WBParaSite" id="PTRK_0000298500.1">
    <property type="protein sequence ID" value="PTRK_0000298500.1"/>
    <property type="gene ID" value="PTRK_0000298500"/>
</dbReference>
<evidence type="ECO:0000313" key="6">
    <source>
        <dbReference type="WBParaSite" id="PTRK_0000298500.1"/>
    </source>
</evidence>
<dbReference type="PANTHER" id="PTHR12214:SF0">
    <property type="entry name" value="LD29489P"/>
    <property type="match status" value="1"/>
</dbReference>
<keyword evidence="5" id="KW-1185">Reference proteome</keyword>
<keyword evidence="2" id="KW-0539">Nucleus</keyword>
<dbReference type="GO" id="GO:0000398">
    <property type="term" value="P:mRNA splicing, via spliceosome"/>
    <property type="evidence" value="ECO:0007669"/>
    <property type="project" value="InterPro"/>
</dbReference>
<dbReference type="Proteomes" id="UP000038045">
    <property type="component" value="Unplaced"/>
</dbReference>
<dbReference type="STRING" id="131310.A0A0N4Z731"/>
<dbReference type="GO" id="GO:0005634">
    <property type="term" value="C:nucleus"/>
    <property type="evidence" value="ECO:0007669"/>
    <property type="project" value="UniProtKB-SubCell"/>
</dbReference>
<accession>A0A0N4Z731</accession>
<feature type="coiled-coil region" evidence="3">
    <location>
        <begin position="63"/>
        <end position="97"/>
    </location>
</feature>
<dbReference type="PANTHER" id="PTHR12214">
    <property type="entry name" value="GC-RICH SEQUENCE DNA-BINDING FACTOR"/>
    <property type="match status" value="1"/>
</dbReference>